<keyword evidence="2" id="KW-1133">Transmembrane helix</keyword>
<sequence length="241" mass="26360">MAIREGRCPNCGSIINVETEKDNHCVFCWAKVDPAKAISLAEDVGDYVFPNEKFDPPAESAKSAALSAYRNGVQHGAKQRRTTSDQPVAKKPKEQRLSAAEQVAKLNESFAMPELKVNKRVLVTALSVVAIVVVAIVAWAVPSVHSRNIHRTEIINKIQPDKNALADIALQGMHNTKLIAVDQGSGDAKKAEAILKAYTEAYTAAYKLDKEPTNLELQYFSKTKSFVANRKSGTVKVSELK</sequence>
<feature type="transmembrane region" description="Helical" evidence="2">
    <location>
        <begin position="121"/>
        <end position="141"/>
    </location>
</feature>
<keyword evidence="2" id="KW-0812">Transmembrane</keyword>
<comment type="caution">
    <text evidence="3">The sequence shown here is derived from an EMBL/GenBank/DDBJ whole genome shotgun (WGS) entry which is preliminary data.</text>
</comment>
<proteinExistence type="predicted"/>
<protein>
    <submittedName>
        <fullName evidence="3">Uncharacterized protein</fullName>
    </submittedName>
</protein>
<organism evidence="3 4">
    <name type="scientific">Mageeibacillus indolicus</name>
    <dbReference type="NCBI Taxonomy" id="884684"/>
    <lineage>
        <taxon>Bacteria</taxon>
        <taxon>Bacillati</taxon>
        <taxon>Bacillota</taxon>
        <taxon>Clostridia</taxon>
        <taxon>Eubacteriales</taxon>
        <taxon>Oscillospiraceae</taxon>
        <taxon>Mageeibacillus</taxon>
    </lineage>
</organism>
<dbReference type="AlphaFoldDB" id="A0A2J8AZX7"/>
<name>A0A2J8AZX7_9FIRM</name>
<evidence type="ECO:0000256" key="1">
    <source>
        <dbReference type="SAM" id="MobiDB-lite"/>
    </source>
</evidence>
<evidence type="ECO:0000313" key="3">
    <source>
        <dbReference type="EMBL" id="PNH18074.1"/>
    </source>
</evidence>
<dbReference type="EMBL" id="NBZD01000004">
    <property type="protein sequence ID" value="PNH18074.1"/>
    <property type="molecule type" value="Genomic_DNA"/>
</dbReference>
<evidence type="ECO:0000313" key="4">
    <source>
        <dbReference type="Proteomes" id="UP000236394"/>
    </source>
</evidence>
<accession>A0A2J8AZX7</accession>
<reference evidence="4" key="1">
    <citation type="submission" date="2017-04" db="EMBL/GenBank/DDBJ databases">
        <authorList>
            <person name="Bumgarner R.E."/>
            <person name="Fredricks D.N."/>
            <person name="Srinivasan S."/>
        </authorList>
    </citation>
    <scope>NUCLEOTIDE SEQUENCE [LARGE SCALE GENOMIC DNA]</scope>
    <source>
        <strain evidence="4">KA00405</strain>
    </source>
</reference>
<dbReference type="RefSeq" id="WP_012992990.1">
    <property type="nucleotide sequence ID" value="NZ_NBZD01000004.1"/>
</dbReference>
<evidence type="ECO:0000256" key="2">
    <source>
        <dbReference type="SAM" id="Phobius"/>
    </source>
</evidence>
<dbReference type="Proteomes" id="UP000236394">
    <property type="component" value="Unassembled WGS sequence"/>
</dbReference>
<keyword evidence="2" id="KW-0472">Membrane</keyword>
<feature type="region of interest" description="Disordered" evidence="1">
    <location>
        <begin position="75"/>
        <end position="94"/>
    </location>
</feature>
<gene>
    <name evidence="3" type="ORF">B7R76_07010</name>
</gene>